<evidence type="ECO:0000313" key="1">
    <source>
        <dbReference type="EMBL" id="KAI4313643.1"/>
    </source>
</evidence>
<reference evidence="1 2" key="1">
    <citation type="journal article" date="2022" name="DNA Res.">
        <title>Chromosomal-level genome assembly of the orchid tree Bauhinia variegata (Leguminosae; Cercidoideae) supports the allotetraploid origin hypothesis of Bauhinia.</title>
        <authorList>
            <person name="Zhong Y."/>
            <person name="Chen Y."/>
            <person name="Zheng D."/>
            <person name="Pang J."/>
            <person name="Liu Y."/>
            <person name="Luo S."/>
            <person name="Meng S."/>
            <person name="Qian L."/>
            <person name="Wei D."/>
            <person name="Dai S."/>
            <person name="Zhou R."/>
        </authorList>
    </citation>
    <scope>NUCLEOTIDE SEQUENCE [LARGE SCALE GENOMIC DNA]</scope>
    <source>
        <strain evidence="1">BV-YZ2020</strain>
    </source>
</reference>
<protein>
    <submittedName>
        <fullName evidence="1">Uncharacterized protein</fullName>
    </submittedName>
</protein>
<keyword evidence="2" id="KW-1185">Reference proteome</keyword>
<gene>
    <name evidence="1" type="ORF">L6164_026602</name>
</gene>
<proteinExistence type="predicted"/>
<dbReference type="Proteomes" id="UP000828941">
    <property type="component" value="Chromosome 11"/>
</dbReference>
<organism evidence="1 2">
    <name type="scientific">Bauhinia variegata</name>
    <name type="common">Purple orchid tree</name>
    <name type="synonym">Phanera variegata</name>
    <dbReference type="NCBI Taxonomy" id="167791"/>
    <lineage>
        <taxon>Eukaryota</taxon>
        <taxon>Viridiplantae</taxon>
        <taxon>Streptophyta</taxon>
        <taxon>Embryophyta</taxon>
        <taxon>Tracheophyta</taxon>
        <taxon>Spermatophyta</taxon>
        <taxon>Magnoliopsida</taxon>
        <taxon>eudicotyledons</taxon>
        <taxon>Gunneridae</taxon>
        <taxon>Pentapetalae</taxon>
        <taxon>rosids</taxon>
        <taxon>fabids</taxon>
        <taxon>Fabales</taxon>
        <taxon>Fabaceae</taxon>
        <taxon>Cercidoideae</taxon>
        <taxon>Cercideae</taxon>
        <taxon>Bauhiniinae</taxon>
        <taxon>Bauhinia</taxon>
    </lineage>
</organism>
<evidence type="ECO:0000313" key="2">
    <source>
        <dbReference type="Proteomes" id="UP000828941"/>
    </source>
</evidence>
<name>A0ACB9LRK2_BAUVA</name>
<accession>A0ACB9LRK2</accession>
<comment type="caution">
    <text evidence="1">The sequence shown here is derived from an EMBL/GenBank/DDBJ whole genome shotgun (WGS) entry which is preliminary data.</text>
</comment>
<sequence>MTWVRLKALQDKALITICNNEVWMHDLVQEMGRQIVHEKCIDDPGRQSKLWDPDVIHHVLKSNTGSEAVEGMFFDMSKINEVCINTDVFNTMYNLRFLRFQAFNDKRCSMQLFGDLHFLPNKLRILHWEGYPLKSLPSTYCPEKLIELNLSRSRIERLWDGVVNLHNLRSINLSFCKYLVKIPDLSQALSLESIDVEDCTSLCHLPPSIFNADSLTTINARGCRGFTSFCSDTRSKSLERINLSGCTSLAVLSVTSENIKFLDLSETAIKELSPPFGCLNKLTELYLRDCKSLQHIPDRISQSEILEILDASNCFNLSKVPNQLSKLTSLYRLSLSASCIENFPTTIKDLSLLKHLELRDCKRLQHLPELPPFIQWIDARSCISLETMSNLHSTTKSIQDCFLISKEELLKRFEGGYSEEVFFYDCIKLDQSAFCGLLEGSRCRIQRAAFVSSLLDVSQVDNILIRICLPGSEVPDWFNIQALETSICCQLPAHSAVDLKILRFAFCIVVDTSPWNNESHGKALTLEVGYKFCFAGMKQQWIGYSTDVHLTQPSSREHLCMWYDDLFCRGIMDRIGNRSNV</sequence>
<dbReference type="EMBL" id="CM039436">
    <property type="protein sequence ID" value="KAI4313643.1"/>
    <property type="molecule type" value="Genomic_DNA"/>
</dbReference>